<dbReference type="GO" id="GO:0004375">
    <property type="term" value="F:glycine dehydrogenase (decarboxylating) activity"/>
    <property type="evidence" value="ECO:0007669"/>
    <property type="project" value="UniProtKB-EC"/>
</dbReference>
<dbReference type="AlphaFoldDB" id="A0A932M0I1"/>
<dbReference type="Gene3D" id="3.40.640.10">
    <property type="entry name" value="Type I PLP-dependent aspartate aminotransferase-like (Major domain)"/>
    <property type="match status" value="1"/>
</dbReference>
<evidence type="ECO:0000256" key="3">
    <source>
        <dbReference type="ARBA" id="ARBA00049026"/>
    </source>
</evidence>
<accession>A0A932M0I1</accession>
<comment type="caution">
    <text evidence="6">The sequence shown here is derived from an EMBL/GenBank/DDBJ whole genome shotgun (WGS) entry which is preliminary data.</text>
</comment>
<dbReference type="GO" id="GO:0019464">
    <property type="term" value="P:glycine decarboxylation via glycine cleavage system"/>
    <property type="evidence" value="ECO:0007669"/>
    <property type="project" value="UniProtKB-UniRule"/>
</dbReference>
<dbReference type="InterPro" id="IPR020581">
    <property type="entry name" value="GDC_P"/>
</dbReference>
<dbReference type="InterPro" id="IPR049315">
    <property type="entry name" value="GDC-P_N"/>
</dbReference>
<comment type="catalytic activity">
    <reaction evidence="3 4">
        <text>N(6)-[(R)-lipoyl]-L-lysyl-[glycine-cleavage complex H protein] + glycine + H(+) = N(6)-[(R)-S(8)-aminomethyldihydrolipoyl]-L-lysyl-[glycine-cleavage complex H protein] + CO2</text>
        <dbReference type="Rhea" id="RHEA:24304"/>
        <dbReference type="Rhea" id="RHEA-COMP:10494"/>
        <dbReference type="Rhea" id="RHEA-COMP:10495"/>
        <dbReference type="ChEBI" id="CHEBI:15378"/>
        <dbReference type="ChEBI" id="CHEBI:16526"/>
        <dbReference type="ChEBI" id="CHEBI:57305"/>
        <dbReference type="ChEBI" id="CHEBI:83099"/>
        <dbReference type="ChEBI" id="CHEBI:83143"/>
        <dbReference type="EC" id="1.4.4.2"/>
    </reaction>
</comment>
<dbReference type="InterPro" id="IPR015424">
    <property type="entry name" value="PyrdxlP-dep_Trfase"/>
</dbReference>
<dbReference type="PANTHER" id="PTHR42806:SF1">
    <property type="entry name" value="GLYCINE DEHYDROGENASE (DECARBOXYLATING)"/>
    <property type="match status" value="1"/>
</dbReference>
<dbReference type="CDD" id="cd00613">
    <property type="entry name" value="GDC-P"/>
    <property type="match status" value="1"/>
</dbReference>
<dbReference type="EMBL" id="JACPSX010000113">
    <property type="protein sequence ID" value="MBI3014694.1"/>
    <property type="molecule type" value="Genomic_DNA"/>
</dbReference>
<dbReference type="PANTHER" id="PTHR42806">
    <property type="entry name" value="GLYCINE CLEAVAGE SYSTEM P-PROTEIN"/>
    <property type="match status" value="1"/>
</dbReference>
<dbReference type="InterPro" id="IPR015422">
    <property type="entry name" value="PyrdxlP-dep_Trfase_small"/>
</dbReference>
<keyword evidence="2 4" id="KW-0560">Oxidoreductase</keyword>
<dbReference type="InterPro" id="IPR015421">
    <property type="entry name" value="PyrdxlP-dep_Trfase_major"/>
</dbReference>
<evidence type="ECO:0000313" key="7">
    <source>
        <dbReference type="Proteomes" id="UP000741360"/>
    </source>
</evidence>
<comment type="function">
    <text evidence="1 4">The glycine cleavage system catalyzes the degradation of glycine. The P protein binds the alpha-amino group of glycine through its pyridoxal phosphate cofactor; CO(2) is released and the remaining methylamine moiety is then transferred to the lipoamide cofactor of the H protein.</text>
</comment>
<dbReference type="NCBIfam" id="NF001696">
    <property type="entry name" value="PRK00451.1"/>
    <property type="match status" value="1"/>
</dbReference>
<dbReference type="InterPro" id="IPR023010">
    <property type="entry name" value="GcvPA"/>
</dbReference>
<proteinExistence type="inferred from homology"/>
<evidence type="ECO:0000313" key="6">
    <source>
        <dbReference type="EMBL" id="MBI3014694.1"/>
    </source>
</evidence>
<name>A0A932M0I1_UNCTE</name>
<evidence type="ECO:0000256" key="2">
    <source>
        <dbReference type="ARBA" id="ARBA00023002"/>
    </source>
</evidence>
<comment type="similarity">
    <text evidence="4">Belongs to the GcvP family. N-terminal subunit subfamily.</text>
</comment>
<gene>
    <name evidence="4 6" type="primary">gcvPA</name>
    <name evidence="6" type="ORF">HYY65_06485</name>
</gene>
<dbReference type="GO" id="GO:0009116">
    <property type="term" value="P:nucleoside metabolic process"/>
    <property type="evidence" value="ECO:0007669"/>
    <property type="project" value="InterPro"/>
</dbReference>
<evidence type="ECO:0000256" key="1">
    <source>
        <dbReference type="ARBA" id="ARBA00003788"/>
    </source>
</evidence>
<reference evidence="6" key="1">
    <citation type="submission" date="2020-07" db="EMBL/GenBank/DDBJ databases">
        <title>Huge and variable diversity of episymbiotic CPR bacteria and DPANN archaea in groundwater ecosystems.</title>
        <authorList>
            <person name="He C.Y."/>
            <person name="Keren R."/>
            <person name="Whittaker M."/>
            <person name="Farag I.F."/>
            <person name="Doudna J."/>
            <person name="Cate J.H.D."/>
            <person name="Banfield J.F."/>
        </authorList>
    </citation>
    <scope>NUCLEOTIDE SEQUENCE</scope>
    <source>
        <strain evidence="6">NC_groundwater_717_Ag_S-0.2um_59_8</strain>
    </source>
</reference>
<feature type="domain" description="Glycine cleavage system P-protein N-terminal" evidence="5">
    <location>
        <begin position="1"/>
        <end position="442"/>
    </location>
</feature>
<dbReference type="SUPFAM" id="SSF53383">
    <property type="entry name" value="PLP-dependent transferases"/>
    <property type="match status" value="1"/>
</dbReference>
<comment type="subunit">
    <text evidence="4">The glycine cleavage system is composed of four proteins: P, T, L and H. In this organism, the P 'protein' is a heterodimer of two subunits.</text>
</comment>
<protein>
    <recommendedName>
        <fullName evidence="4">Probable glycine dehydrogenase (decarboxylating) subunit 1</fullName>
        <ecNumber evidence="4">1.4.4.2</ecNumber>
    </recommendedName>
    <alternativeName>
        <fullName evidence="4">Glycine cleavage system P-protein subunit 1</fullName>
    </alternativeName>
    <alternativeName>
        <fullName evidence="4">Glycine decarboxylase subunit 1</fullName>
    </alternativeName>
    <alternativeName>
        <fullName evidence="4">Glycine dehydrogenase (aminomethyl-transferring) subunit 1</fullName>
    </alternativeName>
</protein>
<dbReference type="HAMAP" id="MF_00712">
    <property type="entry name" value="GcvPA"/>
    <property type="match status" value="1"/>
</dbReference>
<sequence>MRYIPNTAEDCRQMLERIGVETIEDLFSDIPEAVRLQRPLNLPPPLAEGELLRHLQSLSERNTRADSGASFVGAGAYRHFIPTLVDQLLLRGEFLTAYTPYQAEVSQGVLQAVYEFQTLICQLTGMEAANASLYDGASATAEGALMARRITNRDRILVGHSVHPEWRQVLTTYLGKGSVVEIPFASTGKSDLHWIKDHVGPETAAVILQTPNFFGTLEDLGAAAEIAHRSGSLLIATVSEGLSLGLLQPPGLLGADIVAGEGQSLGLPVSFGGPYLGFFATRQEYVRQMPGRLVGETLDKQGRKAYVLTLATREQHIRRERATSNICTNQGLCALAATIYLTALGKEGLREQALLNLAKAHYAKASLSRLPGWAVAFSGPTFNEFVLKVPTDPQVILRRLFAQNIVGGLALQRFYPELDRHLLLCVTEENPRTEIDRLVSVLERK</sequence>
<evidence type="ECO:0000259" key="5">
    <source>
        <dbReference type="Pfam" id="PF02347"/>
    </source>
</evidence>
<dbReference type="EC" id="1.4.4.2" evidence="4"/>
<dbReference type="Gene3D" id="3.90.1150.10">
    <property type="entry name" value="Aspartate Aminotransferase, domain 1"/>
    <property type="match status" value="1"/>
</dbReference>
<dbReference type="Proteomes" id="UP000741360">
    <property type="component" value="Unassembled WGS sequence"/>
</dbReference>
<dbReference type="PIRSF" id="PIRSF006815">
    <property type="entry name" value="GcvPA"/>
    <property type="match status" value="1"/>
</dbReference>
<evidence type="ECO:0000256" key="4">
    <source>
        <dbReference type="HAMAP-Rule" id="MF_00712"/>
    </source>
</evidence>
<organism evidence="6 7">
    <name type="scientific">Tectimicrobiota bacterium</name>
    <dbReference type="NCBI Taxonomy" id="2528274"/>
    <lineage>
        <taxon>Bacteria</taxon>
        <taxon>Pseudomonadati</taxon>
        <taxon>Nitrospinota/Tectimicrobiota group</taxon>
        <taxon>Candidatus Tectimicrobiota</taxon>
    </lineage>
</organism>
<dbReference type="Pfam" id="PF02347">
    <property type="entry name" value="GDC-P"/>
    <property type="match status" value="1"/>
</dbReference>